<name>A0A4P7NK72_PYROR</name>
<evidence type="ECO:0000313" key="3">
    <source>
        <dbReference type="Proteomes" id="UP000294847"/>
    </source>
</evidence>
<protein>
    <submittedName>
        <fullName evidence="2">Uncharacterized protein</fullName>
    </submittedName>
</protein>
<sequence>MLFRNGAKSQITSALSSTGFRSKSSPREKSPTRKEACVTLNGEMSFSPDVQHTDLEVLSNSKGKRFKKVQLRDGNDTLGRLASVCALSQRKESSRVRTTSTSHTQFLGWRPCTVVKASQGLTLGTTKYRVDAIKKDLGNDQAWSVIDGLVPHRFDRKGLIS</sequence>
<gene>
    <name evidence="2" type="ORF">PoMZ_11354</name>
</gene>
<evidence type="ECO:0000256" key="1">
    <source>
        <dbReference type="SAM" id="MobiDB-lite"/>
    </source>
</evidence>
<dbReference type="AlphaFoldDB" id="A0A4P7NK72"/>
<dbReference type="EMBL" id="CP034208">
    <property type="protein sequence ID" value="QBZ62473.1"/>
    <property type="molecule type" value="Genomic_DNA"/>
</dbReference>
<accession>A0A4P7NK72</accession>
<feature type="region of interest" description="Disordered" evidence="1">
    <location>
        <begin position="1"/>
        <end position="34"/>
    </location>
</feature>
<organism evidence="2 3">
    <name type="scientific">Pyricularia oryzae</name>
    <name type="common">Rice blast fungus</name>
    <name type="synonym">Magnaporthe oryzae</name>
    <dbReference type="NCBI Taxonomy" id="318829"/>
    <lineage>
        <taxon>Eukaryota</taxon>
        <taxon>Fungi</taxon>
        <taxon>Dikarya</taxon>
        <taxon>Ascomycota</taxon>
        <taxon>Pezizomycotina</taxon>
        <taxon>Sordariomycetes</taxon>
        <taxon>Sordariomycetidae</taxon>
        <taxon>Magnaporthales</taxon>
        <taxon>Pyriculariaceae</taxon>
        <taxon>Pyricularia</taxon>
    </lineage>
</organism>
<feature type="compositionally biased region" description="Polar residues" evidence="1">
    <location>
        <begin position="7"/>
        <end position="23"/>
    </location>
</feature>
<evidence type="ECO:0000313" key="2">
    <source>
        <dbReference type="EMBL" id="QBZ62473.1"/>
    </source>
</evidence>
<reference evidence="2 3" key="1">
    <citation type="journal article" date="2019" name="Mol. Biol. Evol.">
        <title>Blast fungal genomes show frequent chromosomal changes, gene gains and losses, and effector gene turnover.</title>
        <authorList>
            <person name="Gomez Luciano L.B."/>
            <person name="Jason Tsai I."/>
            <person name="Chuma I."/>
            <person name="Tosa Y."/>
            <person name="Chen Y.H."/>
            <person name="Li J.Y."/>
            <person name="Li M.Y."/>
            <person name="Jade Lu M.Y."/>
            <person name="Nakayashiki H."/>
            <person name="Li W.H."/>
        </authorList>
    </citation>
    <scope>NUCLEOTIDE SEQUENCE [LARGE SCALE GENOMIC DNA]</scope>
    <source>
        <strain evidence="2">MZ5-1-6</strain>
    </source>
</reference>
<feature type="compositionally biased region" description="Basic and acidic residues" evidence="1">
    <location>
        <begin position="25"/>
        <end position="34"/>
    </location>
</feature>
<dbReference type="Proteomes" id="UP000294847">
    <property type="component" value="Chromosome 5"/>
</dbReference>
<proteinExistence type="predicted"/>